<protein>
    <recommendedName>
        <fullName evidence="4">Transketolase-like pyrimidine-binding domain-containing protein</fullName>
    </recommendedName>
</protein>
<evidence type="ECO:0000313" key="5">
    <source>
        <dbReference type="EMBL" id="KKL27924.1"/>
    </source>
</evidence>
<dbReference type="InterPro" id="IPR051157">
    <property type="entry name" value="PDH/Transketolase"/>
</dbReference>
<dbReference type="AlphaFoldDB" id="A0A0F9C188"/>
<comment type="similarity">
    <text evidence="2">Belongs to the transketolase family.</text>
</comment>
<comment type="cofactor">
    <cofactor evidence="1">
        <name>thiamine diphosphate</name>
        <dbReference type="ChEBI" id="CHEBI:58937"/>
    </cofactor>
</comment>
<accession>A0A0F9C188</accession>
<proteinExistence type="inferred from homology"/>
<dbReference type="CDD" id="cd07033">
    <property type="entry name" value="TPP_PYR_DXS_TK_like"/>
    <property type="match status" value="1"/>
</dbReference>
<dbReference type="SUPFAM" id="SSF52922">
    <property type="entry name" value="TK C-terminal domain-like"/>
    <property type="match status" value="1"/>
</dbReference>
<dbReference type="InterPro" id="IPR029061">
    <property type="entry name" value="THDP-binding"/>
</dbReference>
<reference evidence="5" key="1">
    <citation type="journal article" date="2015" name="Nature">
        <title>Complex archaea that bridge the gap between prokaryotes and eukaryotes.</title>
        <authorList>
            <person name="Spang A."/>
            <person name="Saw J.H."/>
            <person name="Jorgensen S.L."/>
            <person name="Zaremba-Niedzwiedzka K."/>
            <person name="Martijn J."/>
            <person name="Lind A.E."/>
            <person name="van Eijk R."/>
            <person name="Schleper C."/>
            <person name="Guy L."/>
            <person name="Ettema T.J."/>
        </authorList>
    </citation>
    <scope>NUCLEOTIDE SEQUENCE</scope>
</reference>
<dbReference type="SMART" id="SM00861">
    <property type="entry name" value="Transket_pyr"/>
    <property type="match status" value="1"/>
</dbReference>
<evidence type="ECO:0000256" key="2">
    <source>
        <dbReference type="ARBA" id="ARBA00007131"/>
    </source>
</evidence>
<dbReference type="Pfam" id="PF02780">
    <property type="entry name" value="Transketolase_C"/>
    <property type="match status" value="1"/>
</dbReference>
<dbReference type="PANTHER" id="PTHR43825">
    <property type="entry name" value="PYRUVATE DEHYDROGENASE E1 COMPONENT"/>
    <property type="match status" value="1"/>
</dbReference>
<evidence type="ECO:0000259" key="4">
    <source>
        <dbReference type="SMART" id="SM00861"/>
    </source>
</evidence>
<comment type="caution">
    <text evidence="5">The sequence shown here is derived from an EMBL/GenBank/DDBJ whole genome shotgun (WGS) entry which is preliminary data.</text>
</comment>
<evidence type="ECO:0000256" key="3">
    <source>
        <dbReference type="ARBA" id="ARBA00023052"/>
    </source>
</evidence>
<evidence type="ECO:0000256" key="1">
    <source>
        <dbReference type="ARBA" id="ARBA00001964"/>
    </source>
</evidence>
<organism evidence="5">
    <name type="scientific">marine sediment metagenome</name>
    <dbReference type="NCBI Taxonomy" id="412755"/>
    <lineage>
        <taxon>unclassified sequences</taxon>
        <taxon>metagenomes</taxon>
        <taxon>ecological metagenomes</taxon>
    </lineage>
</organism>
<name>A0A0F9C188_9ZZZZ</name>
<dbReference type="FunFam" id="3.40.50.970:FF:000129">
    <property type="entry name" value="Transketolase"/>
    <property type="match status" value="1"/>
</dbReference>
<dbReference type="Gene3D" id="3.40.50.920">
    <property type="match status" value="1"/>
</dbReference>
<gene>
    <name evidence="5" type="ORF">LCGC14_2380290</name>
</gene>
<dbReference type="PANTHER" id="PTHR43825:SF1">
    <property type="entry name" value="TRANSKETOLASE-LIKE PYRIMIDINE-BINDING DOMAIN-CONTAINING PROTEIN"/>
    <property type="match status" value="1"/>
</dbReference>
<dbReference type="InterPro" id="IPR009014">
    <property type="entry name" value="Transketo_C/PFOR_II"/>
</dbReference>
<dbReference type="InterPro" id="IPR005475">
    <property type="entry name" value="Transketolase-like_Pyr-bd"/>
</dbReference>
<dbReference type="Pfam" id="PF02779">
    <property type="entry name" value="Transket_pyr"/>
    <property type="match status" value="1"/>
</dbReference>
<feature type="domain" description="Transketolase-like pyrimidine-binding" evidence="4">
    <location>
        <begin position="5"/>
        <end position="170"/>
    </location>
</feature>
<keyword evidence="3" id="KW-0786">Thiamine pyrophosphate</keyword>
<dbReference type="Gene3D" id="3.40.50.970">
    <property type="match status" value="1"/>
</dbReference>
<dbReference type="EMBL" id="LAZR01035283">
    <property type="protein sequence ID" value="KKL27924.1"/>
    <property type="molecule type" value="Genomic_DNA"/>
</dbReference>
<sequence length="320" mass="34887">MIRKENTRKAFGETVRDLARKRNNVVVVSADTLKSMRVDLMKEEFPERCFEVGIAEQNMIMVAAGLAATGKIVFATSYSVFTSMRALEQLRTFVAYPNLNVKVVAGLGGFTAGIEGVTHVAMEDLGIVRCIPNMVIINPADAIATRKAIMAAADCFGPMYIRIGRDDSPVIFDESYQLNIGKANLVKDVGKEAAILATGFMVHQALEAVGSLQKQGVGVRLIEIHTIKPIDTEAIVRAAKETGAIVTVEEHNCIGGLGSAVAEVLVKNRPVPMEQVAVQDTFTESARPDELREHYGLTCENIVKSVKKVVARRLKEEEEL</sequence>
<dbReference type="SUPFAM" id="SSF52518">
    <property type="entry name" value="Thiamin diphosphate-binding fold (THDP-binding)"/>
    <property type="match status" value="1"/>
</dbReference>
<dbReference type="InterPro" id="IPR033248">
    <property type="entry name" value="Transketolase_C"/>
</dbReference>